<gene>
    <name evidence="3" type="ORF">ACF05T_09310</name>
</gene>
<protein>
    <submittedName>
        <fullName evidence="3">DUF6215 domain-containing protein</fullName>
    </submittedName>
</protein>
<dbReference type="Pfam" id="PF19721">
    <property type="entry name" value="DUF6215"/>
    <property type="match status" value="1"/>
</dbReference>
<proteinExistence type="predicted"/>
<keyword evidence="4" id="KW-1185">Reference proteome</keyword>
<feature type="region of interest" description="Disordered" evidence="1">
    <location>
        <begin position="42"/>
        <end position="76"/>
    </location>
</feature>
<dbReference type="Proteomes" id="UP001603013">
    <property type="component" value="Unassembled WGS sequence"/>
</dbReference>
<evidence type="ECO:0000313" key="3">
    <source>
        <dbReference type="EMBL" id="MFF8276289.1"/>
    </source>
</evidence>
<dbReference type="EMBL" id="JBIBSM010000004">
    <property type="protein sequence ID" value="MFF8276289.1"/>
    <property type="molecule type" value="Genomic_DNA"/>
</dbReference>
<evidence type="ECO:0000313" key="4">
    <source>
        <dbReference type="Proteomes" id="UP001603013"/>
    </source>
</evidence>
<sequence>MAHDIDALPRGAGAWGQAVAAVGLIAAIGGGLWVTEGISLSGSEPRPATCPGGEPGKAPEAGNAAEAGAAPQAGKAPRRVSGAQLCEALNRPDLAELLGTPGEMAKIASGNGGSLELAGGKEIATPSGQVEFETYTVTVTAAYGRLPVAESVAFLGYGAEQRTVLGRPAVLYSDRTISISFRLDGTDATSGPGVPARVLGVAQDAEDSGGSFEVTLWRSDGRVPDDAVLLRVAEKVLPTVPGWAAAG</sequence>
<organism evidence="3 4">
    <name type="scientific">Streptomyces lateritius</name>
    <dbReference type="NCBI Taxonomy" id="67313"/>
    <lineage>
        <taxon>Bacteria</taxon>
        <taxon>Bacillati</taxon>
        <taxon>Actinomycetota</taxon>
        <taxon>Actinomycetes</taxon>
        <taxon>Kitasatosporales</taxon>
        <taxon>Streptomycetaceae</taxon>
        <taxon>Streptomyces</taxon>
    </lineage>
</organism>
<keyword evidence="2" id="KW-0472">Membrane</keyword>
<accession>A0ABW6Y908</accession>
<name>A0ABW6Y908_9ACTN</name>
<feature type="compositionally biased region" description="Low complexity" evidence="1">
    <location>
        <begin position="56"/>
        <end position="75"/>
    </location>
</feature>
<dbReference type="InterPro" id="IPR046187">
    <property type="entry name" value="DUF6215"/>
</dbReference>
<evidence type="ECO:0000256" key="1">
    <source>
        <dbReference type="SAM" id="MobiDB-lite"/>
    </source>
</evidence>
<keyword evidence="2" id="KW-0812">Transmembrane</keyword>
<reference evidence="3 4" key="1">
    <citation type="submission" date="2024-10" db="EMBL/GenBank/DDBJ databases">
        <title>The Natural Products Discovery Center: Release of the First 8490 Sequenced Strains for Exploring Actinobacteria Biosynthetic Diversity.</title>
        <authorList>
            <person name="Kalkreuter E."/>
            <person name="Kautsar S.A."/>
            <person name="Yang D."/>
            <person name="Bader C.D."/>
            <person name="Teijaro C.N."/>
            <person name="Fluegel L."/>
            <person name="Davis C.M."/>
            <person name="Simpson J.R."/>
            <person name="Lauterbach L."/>
            <person name="Steele A.D."/>
            <person name="Gui C."/>
            <person name="Meng S."/>
            <person name="Li G."/>
            <person name="Viehrig K."/>
            <person name="Ye F."/>
            <person name="Su P."/>
            <person name="Kiefer A.F."/>
            <person name="Nichols A."/>
            <person name="Cepeda A.J."/>
            <person name="Yan W."/>
            <person name="Fan B."/>
            <person name="Jiang Y."/>
            <person name="Adhikari A."/>
            <person name="Zheng C.-J."/>
            <person name="Schuster L."/>
            <person name="Cowan T.M."/>
            <person name="Smanski M.J."/>
            <person name="Chevrette M.G."/>
            <person name="De Carvalho L.P.S."/>
            <person name="Shen B."/>
        </authorList>
    </citation>
    <scope>NUCLEOTIDE SEQUENCE [LARGE SCALE GENOMIC DNA]</scope>
    <source>
        <strain evidence="3 4">NPDC015755</strain>
    </source>
</reference>
<feature type="transmembrane region" description="Helical" evidence="2">
    <location>
        <begin position="12"/>
        <end position="34"/>
    </location>
</feature>
<keyword evidence="2" id="KW-1133">Transmembrane helix</keyword>
<dbReference type="RefSeq" id="WP_391933838.1">
    <property type="nucleotide sequence ID" value="NZ_JBIBSM010000004.1"/>
</dbReference>
<comment type="caution">
    <text evidence="3">The sequence shown here is derived from an EMBL/GenBank/DDBJ whole genome shotgun (WGS) entry which is preliminary data.</text>
</comment>
<evidence type="ECO:0000256" key="2">
    <source>
        <dbReference type="SAM" id="Phobius"/>
    </source>
</evidence>